<dbReference type="Gene3D" id="2.60.120.260">
    <property type="entry name" value="Galactose-binding domain-like"/>
    <property type="match status" value="1"/>
</dbReference>
<evidence type="ECO:0000256" key="7">
    <source>
        <dbReference type="ARBA" id="ARBA00022737"/>
    </source>
</evidence>
<dbReference type="FunFam" id="2.10.25.10:FF:000015">
    <property type="entry name" value="neurexin-1 isoform X1"/>
    <property type="match status" value="1"/>
</dbReference>
<keyword evidence="7" id="KW-0677">Repeat</keyword>
<comment type="similarity">
    <text evidence="3">Belongs to the neurexin family.</text>
</comment>
<dbReference type="PROSITE" id="PS50025">
    <property type="entry name" value="LAM_G_DOMAIN"/>
    <property type="match status" value="4"/>
</dbReference>
<dbReference type="Proteomes" id="UP001059041">
    <property type="component" value="Linkage Group LG20"/>
</dbReference>
<dbReference type="PROSITE" id="PS01286">
    <property type="entry name" value="FA58C_2"/>
    <property type="match status" value="1"/>
</dbReference>
<dbReference type="PANTHER" id="PTHR15036:SF46">
    <property type="entry name" value="CONTACTIN-ASSOCIATED PROTEIN-LIKE 5"/>
    <property type="match status" value="1"/>
</dbReference>
<dbReference type="SMART" id="SM00231">
    <property type="entry name" value="FA58C"/>
    <property type="match status" value="1"/>
</dbReference>
<dbReference type="InterPro" id="IPR000742">
    <property type="entry name" value="EGF"/>
</dbReference>
<dbReference type="FunFam" id="2.60.120.260:FF:000016">
    <property type="entry name" value="Contactin-associated protein-like 4 isoform 1"/>
    <property type="match status" value="1"/>
</dbReference>
<gene>
    <name evidence="20" type="ORF">IRJ41_001997</name>
</gene>
<evidence type="ECO:0000256" key="8">
    <source>
        <dbReference type="ARBA" id="ARBA00022989"/>
    </source>
</evidence>
<feature type="domain" description="EGF-like" evidence="18">
    <location>
        <begin position="969"/>
        <end position="1006"/>
    </location>
</feature>
<evidence type="ECO:0000256" key="3">
    <source>
        <dbReference type="ARBA" id="ARBA00010241"/>
    </source>
</evidence>
<dbReference type="SUPFAM" id="SSF49899">
    <property type="entry name" value="Concanavalin A-like lectins/glucanases"/>
    <property type="match status" value="4"/>
</dbReference>
<sequence length="1318" mass="147087">MVRSTFPNMGFHNCIGFFLLATLSVLTSVLSASNYYCEEPLVASLPPTSFQSSSKSSDKAAPYFAKLNRRDGGGGWSPNREDHQPWLQLDLRDRLKVTAIATQGRWGSSDWVSRYQLQYSDSGQTWRPYRQEDVIWTFTGNTDADTVVQHKLPHSIRTRYLRLLPLEKSPKGEAGLRLEVYGCTYKSDVADFDGRSALLYRFNQKSTSTVKDVISLRFRSHQAEGVLVHGEGQRGDFLTLELQKGRLLLHLNLDDAKLQSSGRSTSLMLGSLLDDHHWHSVQIERFNKHVNFTVDGHTQHFRSPGQEDTLEIDYELSFGGIPLPGKPGTFLHENFHGCIENLNYNGVNVIDMAKRRKPQIYTVGNVTFSCSESASVAVTFLSSSGSFLALPVEYRTDDLSIRLQFRTWNQEGLLFSVQLSRDPDLVNLLLQLRQARLLLTLSREQLHSAQVFSGQNLSDGQWHSIVVQVKGQKLSLNVDNQKPVTMETRGLSSSVQKTTIYFGGCPVSQSGFICENPNRGYQGCFRLLFINNHPVNFLQVQQESLANFSQISFDVCNIQDRCLPNLCEHGGQCIQSWDQFYCDCTGTAYTGATCHNSIYERSCEAFRKTGSQTGVFTIDLDGSGPLEHTQVNCTVAEDRVWTVVGHDHTRPIDIQGSTPRSPFALIFNYTISQYHLRSLVASSEHCQQEVIYLCRKSRLFDTWDGTPLSWWLDRDGVKRTYWGGYLPGVQQCSCSLDGNCRDMNYFCNCDADQDTWANDTGVLSYKDHLPLSEIAIGDTNRTSSQAVLQIGPLRCYGDRFFWNSASFYQESSYLHFPTLQAELSVDISLFFKTSALSGVFLENLGVLDFLRLELSSPSTVNFTFDLGDGPVILTVRSPVALNDRQWHYVRVERNVREASLQVDSLPLELNEAPSERPYRLQLSSQLFVGGTASRQWGFLGCLRALTINGVTLDLYERAKTTPGVNSGCPGHCSSDSACHNGGRCVEERSGYTCDCTQTAFDGPHCRTALAASFESGSSVLYTLQEPFSGILNEEARRSPAGVHDTEVTNSQEEVSFGFLTHHAPASILMAHILDLHYMAIMLASNGSLQIRYMLNQAKGPEVFSPKSASLADGRFHWVKINRRGQELLVQIDNTITQQYSLSPSPALSPVRTVILGRIQGGDVTDKVLAGWRGFIGCLSSVQFNQVYPLKEALQNSQSPLVTVIGRLEASSCGTISSPNTLTDTHTLSDDSAKSSRGNGPLKKADQNDLALIGGLVAAVVFITLCALAIIIRFLYRHRQTPPPSCITGKTHRPSMERPQYRTELDLHKPHHDSKEYYI</sequence>
<keyword evidence="21" id="KW-1185">Reference proteome</keyword>
<feature type="signal peptide" evidence="15">
    <location>
        <begin position="1"/>
        <end position="31"/>
    </location>
</feature>
<keyword evidence="8 14" id="KW-1133">Transmembrane helix</keyword>
<dbReference type="Pfam" id="PF02210">
    <property type="entry name" value="Laminin_G_2"/>
    <property type="match status" value="4"/>
</dbReference>
<keyword evidence="5 14" id="KW-0812">Transmembrane</keyword>
<dbReference type="PROSITE" id="PS50022">
    <property type="entry name" value="FA58C_3"/>
    <property type="match status" value="1"/>
</dbReference>
<feature type="domain" description="Laminin G" evidence="17">
    <location>
        <begin position="377"/>
        <end position="556"/>
    </location>
</feature>
<organism evidence="20 21">
    <name type="scientific">Triplophysa rosa</name>
    <name type="common">Cave loach</name>
    <dbReference type="NCBI Taxonomy" id="992332"/>
    <lineage>
        <taxon>Eukaryota</taxon>
        <taxon>Metazoa</taxon>
        <taxon>Chordata</taxon>
        <taxon>Craniata</taxon>
        <taxon>Vertebrata</taxon>
        <taxon>Euteleostomi</taxon>
        <taxon>Actinopterygii</taxon>
        <taxon>Neopterygii</taxon>
        <taxon>Teleostei</taxon>
        <taxon>Ostariophysi</taxon>
        <taxon>Cypriniformes</taxon>
        <taxon>Nemacheilidae</taxon>
        <taxon>Triplophysa</taxon>
    </lineage>
</organism>
<keyword evidence="10 12" id="KW-1015">Disulfide bond</keyword>
<dbReference type="Pfam" id="PF00754">
    <property type="entry name" value="F5_F8_type_C"/>
    <property type="match status" value="1"/>
</dbReference>
<dbReference type="PROSITE" id="PS01285">
    <property type="entry name" value="FA58C_1"/>
    <property type="match status" value="1"/>
</dbReference>
<name>A0A9W7TAD7_TRIRA</name>
<evidence type="ECO:0000256" key="15">
    <source>
        <dbReference type="SAM" id="SignalP"/>
    </source>
</evidence>
<dbReference type="Pfam" id="PF00008">
    <property type="entry name" value="EGF"/>
    <property type="match status" value="1"/>
</dbReference>
<feature type="region of interest" description="Disordered" evidence="13">
    <location>
        <begin position="1218"/>
        <end position="1240"/>
    </location>
</feature>
<dbReference type="Gene3D" id="2.10.25.10">
    <property type="entry name" value="Laminin"/>
    <property type="match status" value="1"/>
</dbReference>
<evidence type="ECO:0000259" key="17">
    <source>
        <dbReference type="PROSITE" id="PS50025"/>
    </source>
</evidence>
<evidence type="ECO:0000256" key="10">
    <source>
        <dbReference type="ARBA" id="ARBA00023157"/>
    </source>
</evidence>
<dbReference type="OrthoDB" id="26719at2759"/>
<feature type="domain" description="Laminin G" evidence="17">
    <location>
        <begin position="189"/>
        <end position="370"/>
    </location>
</feature>
<accession>A0A9W7TAD7</accession>
<evidence type="ECO:0000259" key="16">
    <source>
        <dbReference type="PROSITE" id="PS50022"/>
    </source>
</evidence>
<keyword evidence="6 15" id="KW-0732">Signal</keyword>
<feature type="transmembrane region" description="Helical" evidence="14">
    <location>
        <begin position="1249"/>
        <end position="1275"/>
    </location>
</feature>
<feature type="chain" id="PRO_5040764859" evidence="15">
    <location>
        <begin position="32"/>
        <end position="1318"/>
    </location>
</feature>
<evidence type="ECO:0000259" key="19">
    <source>
        <dbReference type="PROSITE" id="PS51406"/>
    </source>
</evidence>
<evidence type="ECO:0000313" key="21">
    <source>
        <dbReference type="Proteomes" id="UP001059041"/>
    </source>
</evidence>
<dbReference type="Gene3D" id="2.60.120.200">
    <property type="match status" value="4"/>
</dbReference>
<evidence type="ECO:0000256" key="9">
    <source>
        <dbReference type="ARBA" id="ARBA00023136"/>
    </source>
</evidence>
<evidence type="ECO:0000256" key="13">
    <source>
        <dbReference type="SAM" id="MobiDB-lite"/>
    </source>
</evidence>
<evidence type="ECO:0000256" key="6">
    <source>
        <dbReference type="ARBA" id="ARBA00022729"/>
    </source>
</evidence>
<evidence type="ECO:0000256" key="12">
    <source>
        <dbReference type="PROSITE-ProRule" id="PRU00122"/>
    </source>
</evidence>
<evidence type="ECO:0000256" key="1">
    <source>
        <dbReference type="ARBA" id="ARBA00003165"/>
    </source>
</evidence>
<evidence type="ECO:0000256" key="4">
    <source>
        <dbReference type="ARBA" id="ARBA00022536"/>
    </source>
</evidence>
<dbReference type="SUPFAM" id="SSF56496">
    <property type="entry name" value="Fibrinogen C-terminal domain-like"/>
    <property type="match status" value="1"/>
</dbReference>
<dbReference type="Gene3D" id="2.60.120.1000">
    <property type="match status" value="1"/>
</dbReference>
<dbReference type="CDD" id="cd00057">
    <property type="entry name" value="FA58C"/>
    <property type="match status" value="1"/>
</dbReference>
<protein>
    <submittedName>
        <fullName evidence="20">Contactin-associated protein-like 5</fullName>
    </submittedName>
</protein>
<keyword evidence="9 14" id="KW-0472">Membrane</keyword>
<dbReference type="EMBL" id="JAFHDT010000020">
    <property type="protein sequence ID" value="KAI7794815.1"/>
    <property type="molecule type" value="Genomic_DNA"/>
</dbReference>
<evidence type="ECO:0000256" key="2">
    <source>
        <dbReference type="ARBA" id="ARBA00004479"/>
    </source>
</evidence>
<evidence type="ECO:0000259" key="18">
    <source>
        <dbReference type="PROSITE" id="PS50026"/>
    </source>
</evidence>
<proteinExistence type="inferred from homology"/>
<dbReference type="SUPFAM" id="SSF57196">
    <property type="entry name" value="EGF/Laminin"/>
    <property type="match status" value="1"/>
</dbReference>
<evidence type="ECO:0000256" key="14">
    <source>
        <dbReference type="SAM" id="Phobius"/>
    </source>
</evidence>
<dbReference type="PANTHER" id="PTHR15036">
    <property type="entry name" value="PIKACHURIN-LIKE PROTEIN"/>
    <property type="match status" value="1"/>
</dbReference>
<dbReference type="GO" id="GO:0016020">
    <property type="term" value="C:membrane"/>
    <property type="evidence" value="ECO:0007669"/>
    <property type="project" value="UniProtKB-SubCell"/>
</dbReference>
<evidence type="ECO:0000313" key="20">
    <source>
        <dbReference type="EMBL" id="KAI7794815.1"/>
    </source>
</evidence>
<dbReference type="InterPro" id="IPR050372">
    <property type="entry name" value="Neurexin-related_CASP"/>
</dbReference>
<dbReference type="SMART" id="SM00282">
    <property type="entry name" value="LamG"/>
    <property type="match status" value="4"/>
</dbReference>
<dbReference type="InterPro" id="IPR013320">
    <property type="entry name" value="ConA-like_dom_sf"/>
</dbReference>
<dbReference type="CDD" id="cd00054">
    <property type="entry name" value="EGF_CA"/>
    <property type="match status" value="2"/>
</dbReference>
<feature type="domain" description="Fibrinogen C-terminal" evidence="19">
    <location>
        <begin position="594"/>
        <end position="657"/>
    </location>
</feature>
<comment type="caution">
    <text evidence="20">The sequence shown here is derived from an EMBL/GenBank/DDBJ whole genome shotgun (WGS) entry which is preliminary data.</text>
</comment>
<dbReference type="SMART" id="SM00181">
    <property type="entry name" value="EGF"/>
    <property type="match status" value="2"/>
</dbReference>
<dbReference type="PROSITE" id="PS50026">
    <property type="entry name" value="EGF_3"/>
    <property type="match status" value="2"/>
</dbReference>
<feature type="domain" description="EGF-like" evidence="18">
    <location>
        <begin position="558"/>
        <end position="595"/>
    </location>
</feature>
<dbReference type="InterPro" id="IPR036056">
    <property type="entry name" value="Fibrinogen-like_C"/>
</dbReference>
<dbReference type="SUPFAM" id="SSF49785">
    <property type="entry name" value="Galactose-binding domain-like"/>
    <property type="match status" value="1"/>
</dbReference>
<reference evidence="20" key="1">
    <citation type="submission" date="2021-02" db="EMBL/GenBank/DDBJ databases">
        <title>Comparative genomics reveals that relaxation of natural selection precedes convergent phenotypic evolution of cavefish.</title>
        <authorList>
            <person name="Peng Z."/>
        </authorList>
    </citation>
    <scope>NUCLEOTIDE SEQUENCE</scope>
    <source>
        <tissue evidence="20">Muscle</tissue>
    </source>
</reference>
<feature type="disulfide bond" evidence="12">
    <location>
        <begin position="941"/>
        <end position="968"/>
    </location>
</feature>
<evidence type="ECO:0000256" key="11">
    <source>
        <dbReference type="PROSITE-ProRule" id="PRU00076"/>
    </source>
</evidence>
<comment type="subcellular location">
    <subcellularLocation>
        <location evidence="2">Membrane</location>
        <topology evidence="2">Single-pass type I membrane protein</topology>
    </subcellularLocation>
</comment>
<dbReference type="InterPro" id="IPR000421">
    <property type="entry name" value="FA58C"/>
</dbReference>
<keyword evidence="4 11" id="KW-0245">EGF-like domain</keyword>
<comment type="caution">
    <text evidence="11">Lacks conserved residue(s) required for the propagation of feature annotation.</text>
</comment>
<dbReference type="InterPro" id="IPR002181">
    <property type="entry name" value="Fibrinogen_a/b/g_C_dom"/>
</dbReference>
<dbReference type="InterPro" id="IPR008979">
    <property type="entry name" value="Galactose-bd-like_sf"/>
</dbReference>
<dbReference type="CDD" id="cd00110">
    <property type="entry name" value="LamG"/>
    <property type="match status" value="4"/>
</dbReference>
<feature type="domain" description="Laminin G" evidence="17">
    <location>
        <begin position="803"/>
        <end position="968"/>
    </location>
</feature>
<comment type="function">
    <text evidence="1">May play a role in the correct development and proper functioning of the peripheral and central nervous system and be involved in cell adhesion and intercellular communication.</text>
</comment>
<dbReference type="PROSITE" id="PS51406">
    <property type="entry name" value="FIBRINOGEN_C_2"/>
    <property type="match status" value="1"/>
</dbReference>
<dbReference type="InterPro" id="IPR001791">
    <property type="entry name" value="Laminin_G"/>
</dbReference>
<feature type="domain" description="Laminin G" evidence="17">
    <location>
        <begin position="1029"/>
        <end position="1212"/>
    </location>
</feature>
<feature type="domain" description="F5/8 type C" evidence="16">
    <location>
        <begin position="37"/>
        <end position="183"/>
    </location>
</feature>
<evidence type="ECO:0000256" key="5">
    <source>
        <dbReference type="ARBA" id="ARBA00022692"/>
    </source>
</evidence>